<dbReference type="VEuPathDB" id="AmoebaDB:EHI7A_090990"/>
<dbReference type="Proteomes" id="UP000078387">
    <property type="component" value="Unassembled WGS sequence"/>
</dbReference>
<organism evidence="1 2">
    <name type="scientific">Entamoeba histolytica</name>
    <dbReference type="NCBI Taxonomy" id="5759"/>
    <lineage>
        <taxon>Eukaryota</taxon>
        <taxon>Amoebozoa</taxon>
        <taxon>Evosea</taxon>
        <taxon>Archamoebae</taxon>
        <taxon>Mastigamoebida</taxon>
        <taxon>Entamoebidae</taxon>
        <taxon>Entamoeba</taxon>
    </lineage>
</organism>
<dbReference type="VEuPathDB" id="AmoebaDB:EHI5A_128760"/>
<dbReference type="VEuPathDB" id="AmoebaDB:EHI8A_093120"/>
<evidence type="ECO:0000313" key="1">
    <source>
        <dbReference type="EMBL" id="GAT97681.1"/>
    </source>
</evidence>
<name>A0A5K1VSP1_ENTHI</name>
<gene>
    <name evidence="1" type="ORF">CL6EHI_167690</name>
</gene>
<sequence>MKASSPNHKIKENYEVKKSYKATNYQCAVEGILIALIAQHCTIEINKPSKKCLVTQQFIKVIRVNFSQGDSINVSIFINNRCNERKEHEIKMNSNVRTATRRIQSYKRIETIHLLIDILREYGYLFKSKYVEGKKGVLKLENVTAIYYNNKLLLNIKTIFERGIKIINYLYHRTASTGMAFRLSSKNEFLSSLLYGTSNEGNN</sequence>
<evidence type="ECO:0000313" key="2">
    <source>
        <dbReference type="Proteomes" id="UP000078387"/>
    </source>
</evidence>
<dbReference type="OMA" id="NTHPSKQ"/>
<dbReference type="VEuPathDB" id="AmoebaDB:EHI_167690"/>
<protein>
    <submittedName>
        <fullName evidence="1">Uncharacterized protein</fullName>
    </submittedName>
</protein>
<proteinExistence type="predicted"/>
<comment type="caution">
    <text evidence="1">The sequence shown here is derived from an EMBL/GenBank/DDBJ whole genome shotgun (WGS) entry which is preliminary data.</text>
</comment>
<dbReference type="VEuPathDB" id="AmoebaDB:KM1_161600"/>
<reference evidence="1 2" key="1">
    <citation type="submission" date="2016-05" db="EMBL/GenBank/DDBJ databases">
        <title>First whole genome sequencing of Entamoeba histolytica HM1:IMSS-clone-6.</title>
        <authorList>
            <person name="Mukherjee Avik.K."/>
            <person name="Izumyama S."/>
            <person name="Nakada-Tsukui K."/>
            <person name="Nozaki T."/>
        </authorList>
    </citation>
    <scope>NUCLEOTIDE SEQUENCE [LARGE SCALE GENOMIC DNA]</scope>
    <source>
        <strain evidence="1 2">HM1:IMSS clone 6</strain>
    </source>
</reference>
<dbReference type="AlphaFoldDB" id="A0A5K1VSP1"/>
<accession>A0A5K1VSP1</accession>
<dbReference type="EMBL" id="BDEQ01000001">
    <property type="protein sequence ID" value="GAT97681.1"/>
    <property type="molecule type" value="Genomic_DNA"/>
</dbReference>